<comment type="caution">
    <text evidence="1">The sequence shown here is derived from an EMBL/GenBank/DDBJ whole genome shotgun (WGS) entry which is preliminary data.</text>
</comment>
<organism evidence="1 2">
    <name type="scientific">Lyophyllum shimeji</name>
    <name type="common">Hon-shimeji</name>
    <name type="synonym">Tricholoma shimeji</name>
    <dbReference type="NCBI Taxonomy" id="47721"/>
    <lineage>
        <taxon>Eukaryota</taxon>
        <taxon>Fungi</taxon>
        <taxon>Dikarya</taxon>
        <taxon>Basidiomycota</taxon>
        <taxon>Agaricomycotina</taxon>
        <taxon>Agaricomycetes</taxon>
        <taxon>Agaricomycetidae</taxon>
        <taxon>Agaricales</taxon>
        <taxon>Tricholomatineae</taxon>
        <taxon>Lyophyllaceae</taxon>
        <taxon>Lyophyllum</taxon>
    </lineage>
</organism>
<name>A0A9P3PSR0_LYOSH</name>
<protein>
    <submittedName>
        <fullName evidence="1">Spherulation-specific family 4</fullName>
    </submittedName>
</protein>
<evidence type="ECO:0000313" key="1">
    <source>
        <dbReference type="EMBL" id="GLB41046.1"/>
    </source>
</evidence>
<proteinExistence type="predicted"/>
<dbReference type="AlphaFoldDB" id="A0A9P3PSR0"/>
<dbReference type="EMBL" id="BRPK01000009">
    <property type="protein sequence ID" value="GLB41046.1"/>
    <property type="molecule type" value="Genomic_DNA"/>
</dbReference>
<dbReference type="InterPro" id="IPR021986">
    <property type="entry name" value="Spherulin4"/>
</dbReference>
<keyword evidence="2" id="KW-1185">Reference proteome</keyword>
<accession>A0A9P3PSR0</accession>
<dbReference type="Proteomes" id="UP001063166">
    <property type="component" value="Unassembled WGS sequence"/>
</dbReference>
<dbReference type="OrthoDB" id="5342184at2759"/>
<sequence length="252" mass="26782">MSSLALLPSGVIFPLYIYPSDNCAGWAPLVSSISTHRTLQFTIIVDPASGPGSADSQPDTNYQACIAQLRSTGAANGDNVRILGYVATGHGSRTVSAVLTDIGTYNGWSAAYRPDGIFFDEAATDPSFLSNYQSFTTTVRNEFGPNSYIVLNPGAVPDTGYFSIAHLVVSFEGFYSDFSASSIPISSATPANKQAAIIHDGPTNVNLTTVRTLTRTVGVGASFLTDFPNAVAYENYPTDWTTYLNDLVSTQA</sequence>
<dbReference type="Pfam" id="PF12138">
    <property type="entry name" value="Spherulin4"/>
    <property type="match status" value="1"/>
</dbReference>
<evidence type="ECO:0000313" key="2">
    <source>
        <dbReference type="Proteomes" id="UP001063166"/>
    </source>
</evidence>
<dbReference type="PANTHER" id="PTHR35040">
    <property type="match status" value="1"/>
</dbReference>
<reference evidence="1" key="1">
    <citation type="submission" date="2022-07" db="EMBL/GenBank/DDBJ databases">
        <title>The genome of Lyophyllum shimeji provides insight into the initial evolution of ectomycorrhizal fungal genome.</title>
        <authorList>
            <person name="Kobayashi Y."/>
            <person name="Shibata T."/>
            <person name="Hirakawa H."/>
            <person name="Shigenobu S."/>
            <person name="Nishiyama T."/>
            <person name="Yamada A."/>
            <person name="Hasebe M."/>
            <person name="Kawaguchi M."/>
        </authorList>
    </citation>
    <scope>NUCLEOTIDE SEQUENCE</scope>
    <source>
        <strain evidence="1">AT787</strain>
    </source>
</reference>
<dbReference type="PANTHER" id="PTHR35040:SF9">
    <property type="entry name" value="4-LIKE CELL SURFACE PROTEIN, PUTATIVE (AFU_ORTHOLOGUE AFUA_4G14080)-RELATED"/>
    <property type="match status" value="1"/>
</dbReference>
<gene>
    <name evidence="1" type="ORF">LshimejAT787_0902610</name>
</gene>